<sequence>MLPVTYRPMTPADHSAFMHMMEATPGVVIRKADEYAAVERYLIRNPGMSHLAFSGVRLVGCAMSGHDGKRGYLQHVMTAPDMRGQGIARTLVERCLDALAQEGIDKVHLDTLHDNHEAHRFWERLGWANRNAEIVRFSRLLVDDPNA</sequence>
<dbReference type="GeneID" id="43176584"/>
<organism evidence="4 5">
    <name type="scientific">Cobetia marina</name>
    <name type="common">Deleya marina</name>
    <dbReference type="NCBI Taxonomy" id="28258"/>
    <lineage>
        <taxon>Bacteria</taxon>
        <taxon>Pseudomonadati</taxon>
        <taxon>Pseudomonadota</taxon>
        <taxon>Gammaproteobacteria</taxon>
        <taxon>Oceanospirillales</taxon>
        <taxon>Halomonadaceae</taxon>
        <taxon>Cobetia</taxon>
    </lineage>
</organism>
<evidence type="ECO:0000313" key="4">
    <source>
        <dbReference type="EMBL" id="MEL0618282.1"/>
    </source>
</evidence>
<evidence type="ECO:0000313" key="5">
    <source>
        <dbReference type="Proteomes" id="UP001378242"/>
    </source>
</evidence>
<gene>
    <name evidence="4" type="ORF">V6243_15760</name>
</gene>
<dbReference type="SUPFAM" id="SSF55729">
    <property type="entry name" value="Acyl-CoA N-acyltransferases (Nat)"/>
    <property type="match status" value="1"/>
</dbReference>
<protein>
    <submittedName>
        <fullName evidence="4">GNAT family N-acetyltransferase</fullName>
    </submittedName>
</protein>
<dbReference type="InterPro" id="IPR000182">
    <property type="entry name" value="GNAT_dom"/>
</dbReference>
<evidence type="ECO:0000256" key="2">
    <source>
        <dbReference type="ARBA" id="ARBA00023315"/>
    </source>
</evidence>
<dbReference type="InterPro" id="IPR050832">
    <property type="entry name" value="Bact_Acetyltransf"/>
</dbReference>
<dbReference type="Pfam" id="PF00583">
    <property type="entry name" value="Acetyltransf_1"/>
    <property type="match status" value="1"/>
</dbReference>
<dbReference type="PANTHER" id="PTHR43877:SF2">
    <property type="entry name" value="AMINOALKYLPHOSPHONATE N-ACETYLTRANSFERASE-RELATED"/>
    <property type="match status" value="1"/>
</dbReference>
<comment type="caution">
    <text evidence="4">The sequence shown here is derived from an EMBL/GenBank/DDBJ whole genome shotgun (WGS) entry which is preliminary data.</text>
</comment>
<name>A0ABU9GJJ1_COBMA</name>
<dbReference type="PANTHER" id="PTHR43877">
    <property type="entry name" value="AMINOALKYLPHOSPHONATE N-ACETYLTRANSFERASE-RELATED-RELATED"/>
    <property type="match status" value="1"/>
</dbReference>
<keyword evidence="1" id="KW-0808">Transferase</keyword>
<dbReference type="CDD" id="cd04301">
    <property type="entry name" value="NAT_SF"/>
    <property type="match status" value="1"/>
</dbReference>
<reference evidence="4 5" key="1">
    <citation type="submission" date="2024-02" db="EMBL/GenBank/DDBJ databases">
        <title>Bacteria isolated from the canopy kelp, Nereocystis luetkeana.</title>
        <authorList>
            <person name="Pfister C.A."/>
            <person name="Younker I.T."/>
            <person name="Light S.H."/>
        </authorList>
    </citation>
    <scope>NUCLEOTIDE SEQUENCE [LARGE SCALE GENOMIC DNA]</scope>
    <source>
        <strain evidence="4 5">TI.5.07</strain>
    </source>
</reference>
<evidence type="ECO:0000259" key="3">
    <source>
        <dbReference type="PROSITE" id="PS51186"/>
    </source>
</evidence>
<dbReference type="Gene3D" id="3.40.630.30">
    <property type="match status" value="1"/>
</dbReference>
<accession>A0ABU9GJJ1</accession>
<keyword evidence="5" id="KW-1185">Reference proteome</keyword>
<dbReference type="PROSITE" id="PS51186">
    <property type="entry name" value="GNAT"/>
    <property type="match status" value="1"/>
</dbReference>
<proteinExistence type="predicted"/>
<feature type="domain" description="N-acetyltransferase" evidence="3">
    <location>
        <begin position="4"/>
        <end position="147"/>
    </location>
</feature>
<keyword evidence="2" id="KW-0012">Acyltransferase</keyword>
<dbReference type="EMBL" id="JBAKAP010000021">
    <property type="protein sequence ID" value="MEL0618282.1"/>
    <property type="molecule type" value="Genomic_DNA"/>
</dbReference>
<evidence type="ECO:0000256" key="1">
    <source>
        <dbReference type="ARBA" id="ARBA00022679"/>
    </source>
</evidence>
<dbReference type="RefSeq" id="WP_205632723.1">
    <property type="nucleotide sequence ID" value="NZ_BJOH01000006.1"/>
</dbReference>
<dbReference type="InterPro" id="IPR016181">
    <property type="entry name" value="Acyl_CoA_acyltransferase"/>
</dbReference>
<dbReference type="Proteomes" id="UP001378242">
    <property type="component" value="Unassembled WGS sequence"/>
</dbReference>